<dbReference type="Proteomes" id="UP001175353">
    <property type="component" value="Unassembled WGS sequence"/>
</dbReference>
<dbReference type="PANTHER" id="PTHR21340:SF0">
    <property type="entry name" value="BIS(5'-NUCLEOSYL)-TETRAPHOSPHATASE [ASYMMETRICAL]"/>
    <property type="match status" value="1"/>
</dbReference>
<dbReference type="GO" id="GO:0004081">
    <property type="term" value="F:bis(5'-nucleosyl)-tetraphosphatase (asymmetrical) activity"/>
    <property type="evidence" value="ECO:0007669"/>
    <property type="project" value="TreeGrafter"/>
</dbReference>
<dbReference type="InterPro" id="IPR015797">
    <property type="entry name" value="NUDIX_hydrolase-like_dom_sf"/>
</dbReference>
<dbReference type="SUPFAM" id="SSF55811">
    <property type="entry name" value="Nudix"/>
    <property type="match status" value="1"/>
</dbReference>
<dbReference type="PROSITE" id="PS51462">
    <property type="entry name" value="NUDIX"/>
    <property type="match status" value="1"/>
</dbReference>
<feature type="domain" description="Nudix hydrolase" evidence="3">
    <location>
        <begin position="15"/>
        <end position="170"/>
    </location>
</feature>
<dbReference type="AlphaFoldDB" id="A0AAN6KGA3"/>
<proteinExistence type="predicted"/>
<dbReference type="InterPro" id="IPR000086">
    <property type="entry name" value="NUDIX_hydrolase_dom"/>
</dbReference>
<gene>
    <name evidence="4" type="ORF">LTR91_012392</name>
</gene>
<dbReference type="PANTHER" id="PTHR21340">
    <property type="entry name" value="DIADENOSINE 5,5-P1,P4-TETRAPHOSPHATE PYROPHOSPHOHYDROLASE MUTT"/>
    <property type="match status" value="1"/>
</dbReference>
<dbReference type="GO" id="GO:0006754">
    <property type="term" value="P:ATP biosynthetic process"/>
    <property type="evidence" value="ECO:0007669"/>
    <property type="project" value="TreeGrafter"/>
</dbReference>
<dbReference type="Pfam" id="PF00293">
    <property type="entry name" value="NUDIX"/>
    <property type="match status" value="1"/>
</dbReference>
<feature type="region of interest" description="Disordered" evidence="2">
    <location>
        <begin position="200"/>
        <end position="226"/>
    </location>
</feature>
<organism evidence="4 5">
    <name type="scientific">Friedmanniomyces endolithicus</name>
    <dbReference type="NCBI Taxonomy" id="329885"/>
    <lineage>
        <taxon>Eukaryota</taxon>
        <taxon>Fungi</taxon>
        <taxon>Dikarya</taxon>
        <taxon>Ascomycota</taxon>
        <taxon>Pezizomycotina</taxon>
        <taxon>Dothideomycetes</taxon>
        <taxon>Dothideomycetidae</taxon>
        <taxon>Mycosphaerellales</taxon>
        <taxon>Teratosphaeriaceae</taxon>
        <taxon>Friedmanniomyces</taxon>
    </lineage>
</organism>
<dbReference type="Gene3D" id="3.90.79.10">
    <property type="entry name" value="Nucleoside Triphosphate Pyrophosphohydrolase"/>
    <property type="match status" value="1"/>
</dbReference>
<keyword evidence="5" id="KW-1185">Reference proteome</keyword>
<comment type="caution">
    <text evidence="4">The sequence shown here is derived from an EMBL/GenBank/DDBJ whole genome shotgun (WGS) entry which is preliminary data.</text>
</comment>
<evidence type="ECO:0000313" key="4">
    <source>
        <dbReference type="EMBL" id="KAK0980072.1"/>
    </source>
</evidence>
<evidence type="ECO:0000256" key="2">
    <source>
        <dbReference type="SAM" id="MobiDB-lite"/>
    </source>
</evidence>
<evidence type="ECO:0000256" key="1">
    <source>
        <dbReference type="ARBA" id="ARBA00022801"/>
    </source>
</evidence>
<evidence type="ECO:0000313" key="5">
    <source>
        <dbReference type="Proteomes" id="UP001175353"/>
    </source>
</evidence>
<reference evidence="4" key="1">
    <citation type="submission" date="2023-06" db="EMBL/GenBank/DDBJ databases">
        <title>Black Yeasts Isolated from many extreme environments.</title>
        <authorList>
            <person name="Coleine C."/>
            <person name="Stajich J.E."/>
            <person name="Selbmann L."/>
        </authorList>
    </citation>
    <scope>NUCLEOTIDE SEQUENCE</scope>
    <source>
        <strain evidence="4">CCFEE 5200</strain>
    </source>
</reference>
<protein>
    <recommendedName>
        <fullName evidence="3">Nudix hydrolase domain-containing protein</fullName>
    </recommendedName>
</protein>
<sequence>MALTPSTTTQYTAEHFVESAGAILFKQSTREVCLVYRLSTGQWLLPKGRRNVREARAAAALREVAEETGYQCRLLPLTMTTRAPPATEAANCPDKPRVHLGVCEPFMVTCRPLGGVNNLKIIWWYIAAIYEDESPGAGEKQFEVRFFDFEEAERQLTFAADRDVVRKAIQIFDANYARPGEASIQTARCSRIARDMDSVKEAGDHGGHAQLAGAEPAMAPGAYSSG</sequence>
<keyword evidence="1" id="KW-0378">Hydrolase</keyword>
<evidence type="ECO:0000259" key="3">
    <source>
        <dbReference type="PROSITE" id="PS51462"/>
    </source>
</evidence>
<dbReference type="EMBL" id="JAUJLE010000119">
    <property type="protein sequence ID" value="KAK0980072.1"/>
    <property type="molecule type" value="Genomic_DNA"/>
</dbReference>
<accession>A0AAN6KGA3</accession>
<dbReference type="InterPro" id="IPR051325">
    <property type="entry name" value="Nudix_hydrolase_domain"/>
</dbReference>
<dbReference type="InterPro" id="IPR020084">
    <property type="entry name" value="NUDIX_hydrolase_CS"/>
</dbReference>
<dbReference type="PROSITE" id="PS00893">
    <property type="entry name" value="NUDIX_BOX"/>
    <property type="match status" value="1"/>
</dbReference>
<name>A0AAN6KGA3_9PEZI</name>
<dbReference type="GO" id="GO:0006167">
    <property type="term" value="P:AMP biosynthetic process"/>
    <property type="evidence" value="ECO:0007669"/>
    <property type="project" value="TreeGrafter"/>
</dbReference>